<proteinExistence type="predicted"/>
<organism evidence="1 2">
    <name type="scientific">Halovibrio salipaludis</name>
    <dbReference type="NCBI Taxonomy" id="2032626"/>
    <lineage>
        <taxon>Bacteria</taxon>
        <taxon>Pseudomonadati</taxon>
        <taxon>Pseudomonadota</taxon>
        <taxon>Gammaproteobacteria</taxon>
        <taxon>Oceanospirillales</taxon>
        <taxon>Halomonadaceae</taxon>
        <taxon>Halovibrio</taxon>
    </lineage>
</organism>
<dbReference type="OrthoDB" id="6401006at2"/>
<protein>
    <submittedName>
        <fullName evidence="1">Uncharacterized protein</fullName>
    </submittedName>
</protein>
<comment type="caution">
    <text evidence="1">The sequence shown here is derived from an EMBL/GenBank/DDBJ whole genome shotgun (WGS) entry which is preliminary data.</text>
</comment>
<keyword evidence="2" id="KW-1185">Reference proteome</keyword>
<dbReference type="EMBL" id="NSKD01000001">
    <property type="protein sequence ID" value="PAU81873.1"/>
    <property type="molecule type" value="Genomic_DNA"/>
</dbReference>
<dbReference type="AlphaFoldDB" id="A0A2A2FBE7"/>
<name>A0A2A2FBE7_9GAMM</name>
<sequence>MFAVSGCQTSSQLTAAVSDEEGVSCGEIRQAFQAYERDRQSAQALKELTLMLSPSAGTYAAEGIESAEGYYEQIRISTNLALATRGCDPVR</sequence>
<dbReference type="Proteomes" id="UP000218896">
    <property type="component" value="Unassembled WGS sequence"/>
</dbReference>
<reference evidence="1 2" key="1">
    <citation type="submission" date="2017-08" db="EMBL/GenBank/DDBJ databases">
        <title>Halovibrio sewagensis sp. nov., isolated from wastewater of high salinity.</title>
        <authorList>
            <person name="Dong X."/>
            <person name="Zhang G."/>
        </authorList>
    </citation>
    <scope>NUCLEOTIDE SEQUENCE [LARGE SCALE GENOMIC DNA]</scope>
    <source>
        <strain evidence="1 2">YL5-2</strain>
    </source>
</reference>
<accession>A0A2A2FBE7</accession>
<evidence type="ECO:0000313" key="1">
    <source>
        <dbReference type="EMBL" id="PAU81873.1"/>
    </source>
</evidence>
<gene>
    <name evidence="1" type="ORF">CK501_01600</name>
</gene>
<evidence type="ECO:0000313" key="2">
    <source>
        <dbReference type="Proteomes" id="UP000218896"/>
    </source>
</evidence>